<dbReference type="Pfam" id="PF01329">
    <property type="entry name" value="Pterin_4a"/>
    <property type="match status" value="1"/>
</dbReference>
<dbReference type="GO" id="GO:0006729">
    <property type="term" value="P:tetrahydrobiopterin biosynthetic process"/>
    <property type="evidence" value="ECO:0007669"/>
    <property type="project" value="InterPro"/>
</dbReference>
<accession>A0AAE0NZD6</accession>
<keyword evidence="8" id="KW-1185">Reference proteome</keyword>
<dbReference type="SUPFAM" id="SSF55248">
    <property type="entry name" value="PCD-like"/>
    <property type="match status" value="1"/>
</dbReference>
<dbReference type="Proteomes" id="UP001285441">
    <property type="component" value="Unassembled WGS sequence"/>
</dbReference>
<dbReference type="AlphaFoldDB" id="A0AAE0NZD6"/>
<name>A0AAE0NZD6_9PEZI</name>
<evidence type="ECO:0000313" key="7">
    <source>
        <dbReference type="EMBL" id="KAK3390409.1"/>
    </source>
</evidence>
<reference evidence="7" key="2">
    <citation type="submission" date="2023-06" db="EMBL/GenBank/DDBJ databases">
        <authorList>
            <consortium name="Lawrence Berkeley National Laboratory"/>
            <person name="Haridas S."/>
            <person name="Hensen N."/>
            <person name="Bonometti L."/>
            <person name="Westerberg I."/>
            <person name="Brannstrom I.O."/>
            <person name="Guillou S."/>
            <person name="Cros-Aarteil S."/>
            <person name="Calhoun S."/>
            <person name="Kuo A."/>
            <person name="Mondo S."/>
            <person name="Pangilinan J."/>
            <person name="Riley R."/>
            <person name="LaButti K."/>
            <person name="Andreopoulos B."/>
            <person name="Lipzen A."/>
            <person name="Chen C."/>
            <person name="Yanf M."/>
            <person name="Daum C."/>
            <person name="Ng V."/>
            <person name="Clum A."/>
            <person name="Steindorff A."/>
            <person name="Ohm R."/>
            <person name="Martin F."/>
            <person name="Silar P."/>
            <person name="Natvig D."/>
            <person name="Lalanne C."/>
            <person name="Gautier V."/>
            <person name="Ament-velasquez S.L."/>
            <person name="Kruys A."/>
            <person name="Hutchinson M.I."/>
            <person name="Powell A.J."/>
            <person name="Barry K."/>
            <person name="Miller A.N."/>
            <person name="Grigoriev I.V."/>
            <person name="Debuchy R."/>
            <person name="Gladieux P."/>
            <person name="Thoren M.H."/>
            <person name="Johannesson H."/>
        </authorList>
    </citation>
    <scope>NUCLEOTIDE SEQUENCE</scope>
    <source>
        <strain evidence="7">CBS 232.78</strain>
    </source>
</reference>
<evidence type="ECO:0000256" key="1">
    <source>
        <dbReference type="ARBA" id="ARBA00001554"/>
    </source>
</evidence>
<protein>
    <recommendedName>
        <fullName evidence="3">4a-hydroxytetrahydrobiopterin dehydratase</fullName>
        <ecNumber evidence="3">4.2.1.96</ecNumber>
    </recommendedName>
    <alternativeName>
        <fullName evidence="5">4-alpha-hydroxy-tetrahydropterin dehydratase</fullName>
    </alternativeName>
</protein>
<feature type="region of interest" description="Disordered" evidence="6">
    <location>
        <begin position="212"/>
        <end position="241"/>
    </location>
</feature>
<organism evidence="7 8">
    <name type="scientific">Podospora didyma</name>
    <dbReference type="NCBI Taxonomy" id="330526"/>
    <lineage>
        <taxon>Eukaryota</taxon>
        <taxon>Fungi</taxon>
        <taxon>Dikarya</taxon>
        <taxon>Ascomycota</taxon>
        <taxon>Pezizomycotina</taxon>
        <taxon>Sordariomycetes</taxon>
        <taxon>Sordariomycetidae</taxon>
        <taxon>Sordariales</taxon>
        <taxon>Podosporaceae</taxon>
        <taxon>Podospora</taxon>
    </lineage>
</organism>
<dbReference type="PANTHER" id="PTHR12599:SF0">
    <property type="entry name" value="PTERIN-4-ALPHA-CARBINOLAMINE DEHYDRATASE"/>
    <property type="match status" value="1"/>
</dbReference>
<proteinExistence type="inferred from homology"/>
<evidence type="ECO:0000256" key="4">
    <source>
        <dbReference type="ARBA" id="ARBA00023239"/>
    </source>
</evidence>
<keyword evidence="4" id="KW-0456">Lyase</keyword>
<reference evidence="7" key="1">
    <citation type="journal article" date="2023" name="Mol. Phylogenet. Evol.">
        <title>Genome-scale phylogeny and comparative genomics of the fungal order Sordariales.</title>
        <authorList>
            <person name="Hensen N."/>
            <person name="Bonometti L."/>
            <person name="Westerberg I."/>
            <person name="Brannstrom I.O."/>
            <person name="Guillou S."/>
            <person name="Cros-Aarteil S."/>
            <person name="Calhoun S."/>
            <person name="Haridas S."/>
            <person name="Kuo A."/>
            <person name="Mondo S."/>
            <person name="Pangilinan J."/>
            <person name="Riley R."/>
            <person name="LaButti K."/>
            <person name="Andreopoulos B."/>
            <person name="Lipzen A."/>
            <person name="Chen C."/>
            <person name="Yan M."/>
            <person name="Daum C."/>
            <person name="Ng V."/>
            <person name="Clum A."/>
            <person name="Steindorff A."/>
            <person name="Ohm R.A."/>
            <person name="Martin F."/>
            <person name="Silar P."/>
            <person name="Natvig D.O."/>
            <person name="Lalanne C."/>
            <person name="Gautier V."/>
            <person name="Ament-Velasquez S.L."/>
            <person name="Kruys A."/>
            <person name="Hutchinson M.I."/>
            <person name="Powell A.J."/>
            <person name="Barry K."/>
            <person name="Miller A.N."/>
            <person name="Grigoriev I.V."/>
            <person name="Debuchy R."/>
            <person name="Gladieux P."/>
            <person name="Hiltunen Thoren M."/>
            <person name="Johannesson H."/>
        </authorList>
    </citation>
    <scope>NUCLEOTIDE SEQUENCE</scope>
    <source>
        <strain evidence="7">CBS 232.78</strain>
    </source>
</reference>
<dbReference type="EMBL" id="JAULSW010000002">
    <property type="protein sequence ID" value="KAK3390409.1"/>
    <property type="molecule type" value="Genomic_DNA"/>
</dbReference>
<dbReference type="GO" id="GO:0008124">
    <property type="term" value="F:4-alpha-hydroxytetrahydrobiopterin dehydratase activity"/>
    <property type="evidence" value="ECO:0007669"/>
    <property type="project" value="UniProtKB-EC"/>
</dbReference>
<comment type="caution">
    <text evidence="7">The sequence shown here is derived from an EMBL/GenBank/DDBJ whole genome shotgun (WGS) entry which is preliminary data.</text>
</comment>
<dbReference type="EC" id="4.2.1.96" evidence="3"/>
<comment type="catalytic activity">
    <reaction evidence="1">
        <text>(4aS,6R)-4a-hydroxy-L-erythro-5,6,7,8-tetrahydrobiopterin = (6R)-L-erythro-6,7-dihydrobiopterin + H2O</text>
        <dbReference type="Rhea" id="RHEA:11920"/>
        <dbReference type="ChEBI" id="CHEBI:15377"/>
        <dbReference type="ChEBI" id="CHEBI:15642"/>
        <dbReference type="ChEBI" id="CHEBI:43120"/>
        <dbReference type="EC" id="4.2.1.96"/>
    </reaction>
</comment>
<evidence type="ECO:0000313" key="8">
    <source>
        <dbReference type="Proteomes" id="UP001285441"/>
    </source>
</evidence>
<dbReference type="InterPro" id="IPR036428">
    <property type="entry name" value="PCD_sf"/>
</dbReference>
<dbReference type="CDD" id="cd00488">
    <property type="entry name" value="PCD_DCoH"/>
    <property type="match status" value="1"/>
</dbReference>
<comment type="similarity">
    <text evidence="2">Belongs to the pterin-4-alpha-carbinolamine dehydratase family.</text>
</comment>
<dbReference type="Gene3D" id="3.30.1360.20">
    <property type="entry name" value="Transcriptional coactivator/pterin dehydratase"/>
    <property type="match status" value="1"/>
</dbReference>
<evidence type="ECO:0000256" key="2">
    <source>
        <dbReference type="ARBA" id="ARBA00006472"/>
    </source>
</evidence>
<dbReference type="InterPro" id="IPR001533">
    <property type="entry name" value="Pterin_deHydtase"/>
</dbReference>
<gene>
    <name evidence="7" type="ORF">B0H63DRAFT_465536</name>
</gene>
<evidence type="ECO:0000256" key="6">
    <source>
        <dbReference type="SAM" id="MobiDB-lite"/>
    </source>
</evidence>
<evidence type="ECO:0000256" key="3">
    <source>
        <dbReference type="ARBA" id="ARBA00013252"/>
    </source>
</evidence>
<feature type="compositionally biased region" description="Polar residues" evidence="6">
    <location>
        <begin position="221"/>
        <end position="231"/>
    </location>
</feature>
<evidence type="ECO:0000256" key="5">
    <source>
        <dbReference type="ARBA" id="ARBA00030497"/>
    </source>
</evidence>
<dbReference type="PANTHER" id="PTHR12599">
    <property type="entry name" value="PTERIN-4-ALPHA-CARBINOLAMINE DEHYDRATASE"/>
    <property type="match status" value="1"/>
</dbReference>
<sequence length="241" mass="26004">MGSLSTCIAANVRRTLFTKYQNLVACSLMWPRVAISEGLRHAPAIPAAVNLQQHRSLHKQPKRALSIDTITENYILRGLDAPQFAEGSDPVKLEAELTPLLTLGGGWWSLSSDGAAIERTFKFKTFGKAWDFMGVVAMQCKIKKHHPEWSNTYNTVFIRWTTHSPRGLSSDDLALAAICDILAGEFGELPPAENKTSSSCDLSSDLANRAARAAGGDCCGPSNSKSKSQTAKGAGVDVKTP</sequence>